<evidence type="ECO:0000256" key="1">
    <source>
        <dbReference type="SAM" id="MobiDB-lite"/>
    </source>
</evidence>
<feature type="compositionally biased region" description="Low complexity" evidence="1">
    <location>
        <begin position="55"/>
        <end position="64"/>
    </location>
</feature>
<feature type="compositionally biased region" description="Basic and acidic residues" evidence="1">
    <location>
        <begin position="918"/>
        <end position="931"/>
    </location>
</feature>
<reference evidence="3" key="1">
    <citation type="submission" date="2022-11" db="EMBL/GenBank/DDBJ databases">
        <authorList>
            <person name="Petersen C."/>
        </authorList>
    </citation>
    <scope>NUCLEOTIDE SEQUENCE</scope>
    <source>
        <strain evidence="3">IBT 22155</strain>
    </source>
</reference>
<feature type="compositionally biased region" description="Basic and acidic residues" evidence="1">
    <location>
        <begin position="702"/>
        <end position="717"/>
    </location>
</feature>
<feature type="compositionally biased region" description="Basic and acidic residues" evidence="1">
    <location>
        <begin position="775"/>
        <end position="793"/>
    </location>
</feature>
<name>A0A9W9HAE4_9EURO</name>
<protein>
    <submittedName>
        <fullName evidence="3">Uncharacterized protein</fullName>
    </submittedName>
</protein>
<comment type="caution">
    <text evidence="3">The sequence shown here is derived from an EMBL/GenBank/DDBJ whole genome shotgun (WGS) entry which is preliminary data.</text>
</comment>
<feature type="compositionally biased region" description="Polar residues" evidence="1">
    <location>
        <begin position="136"/>
        <end position="189"/>
    </location>
</feature>
<feature type="compositionally biased region" description="Basic residues" evidence="1">
    <location>
        <begin position="122"/>
        <end position="135"/>
    </location>
</feature>
<feature type="compositionally biased region" description="Low complexity" evidence="1">
    <location>
        <begin position="501"/>
        <end position="515"/>
    </location>
</feature>
<feature type="compositionally biased region" description="Polar residues" evidence="1">
    <location>
        <begin position="249"/>
        <end position="264"/>
    </location>
</feature>
<feature type="region of interest" description="Disordered" evidence="1">
    <location>
        <begin position="399"/>
        <end position="432"/>
    </location>
</feature>
<feature type="compositionally biased region" description="Low complexity" evidence="1">
    <location>
        <begin position="683"/>
        <end position="692"/>
    </location>
</feature>
<dbReference type="OrthoDB" id="5034579at2759"/>
<evidence type="ECO:0000256" key="2">
    <source>
        <dbReference type="SAM" id="Phobius"/>
    </source>
</evidence>
<feature type="compositionally biased region" description="Basic residues" evidence="1">
    <location>
        <begin position="524"/>
        <end position="540"/>
    </location>
</feature>
<feature type="compositionally biased region" description="Basic residues" evidence="1">
    <location>
        <begin position="420"/>
        <end position="431"/>
    </location>
</feature>
<feature type="compositionally biased region" description="Basic and acidic residues" evidence="1">
    <location>
        <begin position="818"/>
        <end position="827"/>
    </location>
</feature>
<feature type="compositionally biased region" description="Basic and acidic residues" evidence="1">
    <location>
        <begin position="868"/>
        <end position="881"/>
    </location>
</feature>
<evidence type="ECO:0000313" key="4">
    <source>
        <dbReference type="Proteomes" id="UP001149079"/>
    </source>
</evidence>
<sequence>MSQIPNESHVRSSMSPANGQPQDRFISTTSPLPLSDGGSFRQNTPRMNDGRASGELEGSTLGSSSRERGQRTPGHRATRSSGGFLLDSLPRPRGTRHSLDHPHPSEPPEEKRSVPEPDITVPKKRSRLPWKRHRQSSVFVSKDASSNPISAPQASTPARRQPSGSSSQPEAQESNVDVQSPTPALDSDSIQIVNLALSLNESRRRTASGILPGSDGRRPLSVSQPAVPPADNYAHSPRAGNFQHDSPYRNFTQASGTGLSQGTLPSLERSSVVNLLPPSAVEEFRTFEVSESTLARAEKAQNHFDLFYEYMRLLPSLPALPDTVKDGAEPKSQKPHRAYNPLQTIRNRKVRYRERSPLDADAEGWHDVEKVHQWINTVEREYRHKQHDPLECLKLPPFNQGGEHEDDDMMAASPPSSLRHISRTSSKKARRPRMDWKILPAELLADAVWLEDGTNKAKIVDKDGYKLYPDPTKLVVKKTQADFVTPQKQRVSVETGNSGEARSSPRTSLSSSRPALAHEFKSVGRGRHRHRFRSHSKSLRSRSASSKGKPTPWDKVKMRSGSVSSSSSSDSDVSIDKSRLSRENVREHVQRFVDHAHSGSRMSRIKSSAGPSAEKDRVGTPQPSELSPLDTRQSRKHRGRSLSSPGSPDYRQDPRMSMEGMDSTAPSSPTQIGYFPSIAVNLSPPSSRSPSPAKRGLRKIVSRHERSKSKQGDRDREGEDESPEPDTLRRQNTTTPERMEGASKLQPSASKLQPSPLPDVVSSPYRGDQAAAGENRADEHRSRKAMHLPESKLRGIFKGPGRIAERVGNEVSKVGDLILKKDADPGSRKSSSATPFASDDSDSDEDPKSEKKSSSKALLRRLPTITDEPGRLTRRDSEKNTSRSFISSLPTFTSPLRQDERKEAPGGPEYGSSGERLASPEKYDSREDPKKFQLARSKTLDFSPSLHPGRRNRHEIRDVAVPYSLTRPPVTGLANARASPGISPEGRRSGLSGASRAWSISGRSLQSLVDSGVPGKPEVERTRALLLSSGIKAREITRRAHTAREPAPQWLQSSMGPGQPVPYVTRINEFDLAAQNLLQRFEKTQYSFQQSMHHFSTSTSIPLRSQLRDLENLANQSLAPRVRATANDAEDLCVQLNTTSTLAVKQLSDALDKGIRKRRRRLRWIRRTGFMFLEWALVGMLWWVWLIVMAFKLVRGVFRGAFSGIRWVLWL</sequence>
<keyword evidence="2" id="KW-0812">Transmembrane</keyword>
<keyword evidence="2" id="KW-0472">Membrane</keyword>
<feature type="region of interest" description="Disordered" evidence="1">
    <location>
        <begin position="481"/>
        <end position="950"/>
    </location>
</feature>
<gene>
    <name evidence="3" type="ORF">N7515_001675</name>
</gene>
<dbReference type="PANTHER" id="PTHR38426:SF1">
    <property type="entry name" value="MAINTENANCE OF TELOMERE CAPPING PROTEIN 4"/>
    <property type="match status" value="1"/>
</dbReference>
<organism evidence="3 4">
    <name type="scientific">Penicillium bovifimosum</name>
    <dbReference type="NCBI Taxonomy" id="126998"/>
    <lineage>
        <taxon>Eukaryota</taxon>
        <taxon>Fungi</taxon>
        <taxon>Dikarya</taxon>
        <taxon>Ascomycota</taxon>
        <taxon>Pezizomycotina</taxon>
        <taxon>Eurotiomycetes</taxon>
        <taxon>Eurotiomycetidae</taxon>
        <taxon>Eurotiales</taxon>
        <taxon>Aspergillaceae</taxon>
        <taxon>Penicillium</taxon>
    </lineage>
</organism>
<feature type="region of interest" description="Disordered" evidence="1">
    <location>
        <begin position="207"/>
        <end position="264"/>
    </location>
</feature>
<dbReference type="AlphaFoldDB" id="A0A9W9HAE4"/>
<feature type="region of interest" description="Disordered" evidence="1">
    <location>
        <begin position="1"/>
        <end position="189"/>
    </location>
</feature>
<proteinExistence type="predicted"/>
<feature type="compositionally biased region" description="Basic and acidic residues" evidence="1">
    <location>
        <begin position="574"/>
        <end position="597"/>
    </location>
</feature>
<dbReference type="GeneID" id="81401589"/>
<dbReference type="Proteomes" id="UP001149079">
    <property type="component" value="Unassembled WGS sequence"/>
</dbReference>
<keyword evidence="2" id="KW-1133">Transmembrane helix</keyword>
<dbReference type="PANTHER" id="PTHR38426">
    <property type="entry name" value="MAINTENANCE OF TELOMERE CAPPING PROTEIN 4"/>
    <property type="match status" value="1"/>
</dbReference>
<feature type="compositionally biased region" description="Polar residues" evidence="1">
    <location>
        <begin position="486"/>
        <end position="500"/>
    </location>
</feature>
<feature type="compositionally biased region" description="Basic and acidic residues" evidence="1">
    <location>
        <begin position="97"/>
        <end position="115"/>
    </location>
</feature>
<feature type="compositionally biased region" description="Polar residues" evidence="1">
    <location>
        <begin position="882"/>
        <end position="896"/>
    </location>
</feature>
<reference evidence="3" key="2">
    <citation type="journal article" date="2023" name="IMA Fungus">
        <title>Comparative genomic study of the Penicillium genus elucidates a diverse pangenome and 15 lateral gene transfer events.</title>
        <authorList>
            <person name="Petersen C."/>
            <person name="Sorensen T."/>
            <person name="Nielsen M.R."/>
            <person name="Sondergaard T.E."/>
            <person name="Sorensen J.L."/>
            <person name="Fitzpatrick D.A."/>
            <person name="Frisvad J.C."/>
            <person name="Nielsen K.L."/>
        </authorList>
    </citation>
    <scope>NUCLEOTIDE SEQUENCE</scope>
    <source>
        <strain evidence="3">IBT 22155</strain>
    </source>
</reference>
<accession>A0A9W9HAE4</accession>
<feature type="transmembrane region" description="Helical" evidence="2">
    <location>
        <begin position="1169"/>
        <end position="1191"/>
    </location>
</feature>
<dbReference type="RefSeq" id="XP_056524532.1">
    <property type="nucleotide sequence ID" value="XM_056662419.1"/>
</dbReference>
<keyword evidence="4" id="KW-1185">Reference proteome</keyword>
<feature type="region of interest" description="Disordered" evidence="1">
    <location>
        <begin position="971"/>
        <end position="995"/>
    </location>
</feature>
<feature type="compositionally biased region" description="Low complexity" evidence="1">
    <location>
        <begin position="559"/>
        <end position="572"/>
    </location>
</feature>
<dbReference type="InterPro" id="IPR038769">
    <property type="entry name" value="MTC4"/>
</dbReference>
<dbReference type="EMBL" id="JAPQKL010000002">
    <property type="protein sequence ID" value="KAJ5142888.1"/>
    <property type="molecule type" value="Genomic_DNA"/>
</dbReference>
<evidence type="ECO:0000313" key="3">
    <source>
        <dbReference type="EMBL" id="KAJ5142888.1"/>
    </source>
</evidence>
<feature type="compositionally biased region" description="Polar residues" evidence="1">
    <location>
        <begin position="1"/>
        <end position="32"/>
    </location>
</feature>